<gene>
    <name evidence="1" type="ORF">GL279_06960</name>
</gene>
<dbReference type="RefSeq" id="WP_155063899.1">
    <property type="nucleotide sequence ID" value="NZ_WMIF01000007.1"/>
</dbReference>
<keyword evidence="2" id="KW-1185">Reference proteome</keyword>
<sequence length="71" mass="8171">MTTSLKDTLLGCRKRLREGARLMIGVPDYDTYVAHMREAHPGHPVMSYAEFFRERQSARYGEGSTRGFRCC</sequence>
<dbReference type="InterPro" id="IPR007423">
    <property type="entry name" value="Sel_put"/>
</dbReference>
<dbReference type="EMBL" id="WMIF01000007">
    <property type="protein sequence ID" value="MTH34336.1"/>
    <property type="molecule type" value="Genomic_DNA"/>
</dbReference>
<dbReference type="PANTHER" id="PTHR38453:SF1">
    <property type="entry name" value="CYTOPLASMIC PROTEIN"/>
    <property type="match status" value="1"/>
</dbReference>
<accession>A0A844H0C5</accession>
<proteinExistence type="predicted"/>
<dbReference type="PANTHER" id="PTHR38453">
    <property type="entry name" value="CYTOPLASMIC PROTEIN-RELATED"/>
    <property type="match status" value="1"/>
</dbReference>
<comment type="caution">
    <text evidence="1">The sequence shown here is derived from an EMBL/GenBank/DDBJ whole genome shotgun (WGS) entry which is preliminary data.</text>
</comment>
<evidence type="ECO:0000313" key="1">
    <source>
        <dbReference type="EMBL" id="MTH34336.1"/>
    </source>
</evidence>
<evidence type="ECO:0000313" key="2">
    <source>
        <dbReference type="Proteomes" id="UP000442533"/>
    </source>
</evidence>
<dbReference type="Proteomes" id="UP000442533">
    <property type="component" value="Unassembled WGS sequence"/>
</dbReference>
<organism evidence="1 2">
    <name type="scientific">Paracoccus limosus</name>
    <dbReference type="NCBI Taxonomy" id="913252"/>
    <lineage>
        <taxon>Bacteria</taxon>
        <taxon>Pseudomonadati</taxon>
        <taxon>Pseudomonadota</taxon>
        <taxon>Alphaproteobacteria</taxon>
        <taxon>Rhodobacterales</taxon>
        <taxon>Paracoccaceae</taxon>
        <taxon>Paracoccus</taxon>
    </lineage>
</organism>
<protein>
    <submittedName>
        <fullName evidence="1">Putative selenoprotein</fullName>
    </submittedName>
</protein>
<dbReference type="OrthoDB" id="9814284at2"/>
<name>A0A844H0C5_9RHOB</name>
<dbReference type="Pfam" id="PF04328">
    <property type="entry name" value="Sel_put"/>
    <property type="match status" value="1"/>
</dbReference>
<dbReference type="AlphaFoldDB" id="A0A844H0C5"/>
<reference evidence="1 2" key="1">
    <citation type="submission" date="2019-11" db="EMBL/GenBank/DDBJ databases">
        <authorList>
            <person name="Dong K."/>
        </authorList>
    </citation>
    <scope>NUCLEOTIDE SEQUENCE [LARGE SCALE GENOMIC DNA]</scope>
    <source>
        <strain evidence="1 2">JCM 17370</strain>
    </source>
</reference>